<dbReference type="PANTHER" id="PTHR12966">
    <property type="entry name" value="NADH DEHYDROGENASE UBIQUINONE 1 ALPHA SUBCOMPLEX SUBUNIT 13"/>
    <property type="match status" value="1"/>
</dbReference>
<keyword evidence="13" id="KW-1185">Reference proteome</keyword>
<keyword evidence="8 11" id="KW-1133">Transmembrane helix</keyword>
<comment type="similarity">
    <text evidence="2 11">Belongs to the complex I NDUFA13 subunit family.</text>
</comment>
<gene>
    <name evidence="12" type="ORF">DFA_11247</name>
</gene>
<keyword evidence="10 11" id="KW-0472">Membrane</keyword>
<evidence type="ECO:0000256" key="3">
    <source>
        <dbReference type="ARBA" id="ARBA00022448"/>
    </source>
</evidence>
<evidence type="ECO:0000313" key="12">
    <source>
        <dbReference type="EMBL" id="EGG13486.1"/>
    </source>
</evidence>
<evidence type="ECO:0000256" key="5">
    <source>
        <dbReference type="ARBA" id="ARBA00022692"/>
    </source>
</evidence>
<dbReference type="GO" id="GO:0045271">
    <property type="term" value="C:respiratory chain complex I"/>
    <property type="evidence" value="ECO:0007669"/>
    <property type="project" value="UniProtKB-UniRule"/>
</dbReference>
<dbReference type="GeneID" id="14866201"/>
<evidence type="ECO:0000256" key="6">
    <source>
        <dbReference type="ARBA" id="ARBA00022792"/>
    </source>
</evidence>
<reference evidence="13" key="1">
    <citation type="journal article" date="2011" name="Genome Res.">
        <title>Phylogeny-wide analysis of social amoeba genomes highlights ancient origins for complex intercellular communication.</title>
        <authorList>
            <person name="Heidel A.J."/>
            <person name="Lawal H.M."/>
            <person name="Felder M."/>
            <person name="Schilde C."/>
            <person name="Helps N.R."/>
            <person name="Tunggal B."/>
            <person name="Rivero F."/>
            <person name="John U."/>
            <person name="Schleicher M."/>
            <person name="Eichinger L."/>
            <person name="Platzer M."/>
            <person name="Noegel A.A."/>
            <person name="Schaap P."/>
            <person name="Gloeckner G."/>
        </authorList>
    </citation>
    <scope>NUCLEOTIDE SEQUENCE [LARGE SCALE GENOMIC DNA]</scope>
    <source>
        <strain evidence="13">SH3</strain>
    </source>
</reference>
<dbReference type="AlphaFoldDB" id="F4QFN3"/>
<dbReference type="KEGG" id="dfa:DFA_11247"/>
<dbReference type="OMA" id="TRWMPPQ"/>
<evidence type="ECO:0000256" key="11">
    <source>
        <dbReference type="RuleBase" id="RU368034"/>
    </source>
</evidence>
<keyword evidence="7 11" id="KW-0249">Electron transport</keyword>
<protein>
    <recommendedName>
        <fullName evidence="11">NADH dehydrogenase [ubiquinone] 1 alpha subcomplex subunit 13</fullName>
    </recommendedName>
</protein>
<evidence type="ECO:0000256" key="1">
    <source>
        <dbReference type="ARBA" id="ARBA00004298"/>
    </source>
</evidence>
<proteinExistence type="inferred from homology"/>
<evidence type="ECO:0000256" key="4">
    <source>
        <dbReference type="ARBA" id="ARBA00022660"/>
    </source>
</evidence>
<keyword evidence="4 11" id="KW-0679">Respiratory chain</keyword>
<evidence type="ECO:0000256" key="7">
    <source>
        <dbReference type="ARBA" id="ARBA00022982"/>
    </source>
</evidence>
<keyword evidence="3 11" id="KW-0813">Transport</keyword>
<keyword evidence="6 11" id="KW-0999">Mitochondrion inner membrane</keyword>
<dbReference type="Pfam" id="PF06212">
    <property type="entry name" value="GRIM-19"/>
    <property type="match status" value="1"/>
</dbReference>
<dbReference type="RefSeq" id="XP_004350190.1">
    <property type="nucleotide sequence ID" value="XM_004350140.1"/>
</dbReference>
<dbReference type="STRING" id="1054147.F4QFN3"/>
<dbReference type="PANTHER" id="PTHR12966:SF0">
    <property type="entry name" value="NADH DEHYDROGENASE [UBIQUINONE] 1 ALPHA SUBCOMPLEX SUBUNIT 13"/>
    <property type="match status" value="1"/>
</dbReference>
<dbReference type="Proteomes" id="UP000007797">
    <property type="component" value="Unassembled WGS sequence"/>
</dbReference>
<dbReference type="InterPro" id="IPR009346">
    <property type="entry name" value="GRIM-19"/>
</dbReference>
<keyword evidence="5 11" id="KW-0812">Transmembrane</keyword>
<evidence type="ECO:0000256" key="8">
    <source>
        <dbReference type="ARBA" id="ARBA00022989"/>
    </source>
</evidence>
<dbReference type="EMBL" id="GL883029">
    <property type="protein sequence ID" value="EGG13486.1"/>
    <property type="molecule type" value="Genomic_DNA"/>
</dbReference>
<keyword evidence="9 11" id="KW-0496">Mitochondrion</keyword>
<name>F4QFN3_CACFS</name>
<sequence>MTIDYRQRWVQDLPPPGGYEPLPFGRQTPKMVSGYKIFAGVGLVISIGTYLFINQRLQDLRNEEEERRRLTKILPIIQAENDIMFLGSAHENVYHTRWMPPSIDRCGAFKIIPQSWVAEKKQHHGGHH</sequence>
<evidence type="ECO:0000256" key="2">
    <source>
        <dbReference type="ARBA" id="ARBA00007312"/>
    </source>
</evidence>
<comment type="subcellular location">
    <subcellularLocation>
        <location evidence="1 11">Mitochondrion inner membrane</location>
        <topology evidence="1 11">Single-pass membrane protein</topology>
        <orientation evidence="1 11">Matrix side</orientation>
    </subcellularLocation>
</comment>
<dbReference type="GO" id="GO:0005743">
    <property type="term" value="C:mitochondrial inner membrane"/>
    <property type="evidence" value="ECO:0007669"/>
    <property type="project" value="UniProtKB-SubCell"/>
</dbReference>
<evidence type="ECO:0000313" key="13">
    <source>
        <dbReference type="Proteomes" id="UP000007797"/>
    </source>
</evidence>
<feature type="transmembrane region" description="Helical" evidence="11">
    <location>
        <begin position="33"/>
        <end position="53"/>
    </location>
</feature>
<organism evidence="12 13">
    <name type="scientific">Cavenderia fasciculata</name>
    <name type="common">Slime mold</name>
    <name type="synonym">Dictyostelium fasciculatum</name>
    <dbReference type="NCBI Taxonomy" id="261658"/>
    <lineage>
        <taxon>Eukaryota</taxon>
        <taxon>Amoebozoa</taxon>
        <taxon>Evosea</taxon>
        <taxon>Eumycetozoa</taxon>
        <taxon>Dictyostelia</taxon>
        <taxon>Acytosteliales</taxon>
        <taxon>Cavenderiaceae</taxon>
        <taxon>Cavenderia</taxon>
    </lineage>
</organism>
<accession>F4QFN3</accession>
<dbReference type="OrthoDB" id="3308at2759"/>
<comment type="function">
    <text evidence="11">Complex I functions in the transfer of electrons from NADH to the respiratory chain. Accessory subunit of the mitochondrial membrane respiratory chain NADH dehydrogenase (Complex I), that is believed not to be involved in catalysis.</text>
</comment>
<evidence type="ECO:0000256" key="10">
    <source>
        <dbReference type="ARBA" id="ARBA00023136"/>
    </source>
</evidence>
<evidence type="ECO:0000256" key="9">
    <source>
        <dbReference type="ARBA" id="ARBA00023128"/>
    </source>
</evidence>